<gene>
    <name evidence="1" type="ORF">MJO28_009675</name>
</gene>
<dbReference type="EMBL" id="CM045873">
    <property type="protein sequence ID" value="KAI7947767.1"/>
    <property type="molecule type" value="Genomic_DNA"/>
</dbReference>
<evidence type="ECO:0000313" key="1">
    <source>
        <dbReference type="EMBL" id="KAI7947767.1"/>
    </source>
</evidence>
<evidence type="ECO:0000313" key="2">
    <source>
        <dbReference type="Proteomes" id="UP001060170"/>
    </source>
</evidence>
<name>A0ACC0E987_9BASI</name>
<proteinExistence type="predicted"/>
<organism evidence="1 2">
    <name type="scientific">Puccinia striiformis f. sp. tritici</name>
    <dbReference type="NCBI Taxonomy" id="168172"/>
    <lineage>
        <taxon>Eukaryota</taxon>
        <taxon>Fungi</taxon>
        <taxon>Dikarya</taxon>
        <taxon>Basidiomycota</taxon>
        <taxon>Pucciniomycotina</taxon>
        <taxon>Pucciniomycetes</taxon>
        <taxon>Pucciniales</taxon>
        <taxon>Pucciniaceae</taxon>
        <taxon>Puccinia</taxon>
    </lineage>
</organism>
<reference evidence="2" key="2">
    <citation type="journal article" date="2018" name="Mol. Plant Microbe Interact.">
        <title>Genome sequence resources for the wheat stripe rust pathogen (Puccinia striiformis f. sp. tritici) and the barley stripe rust pathogen (Puccinia striiformis f. sp. hordei).</title>
        <authorList>
            <person name="Xia C."/>
            <person name="Wang M."/>
            <person name="Yin C."/>
            <person name="Cornejo O.E."/>
            <person name="Hulbert S.H."/>
            <person name="Chen X."/>
        </authorList>
    </citation>
    <scope>NUCLEOTIDE SEQUENCE [LARGE SCALE GENOMIC DNA]</scope>
    <source>
        <strain evidence="2">93-210</strain>
    </source>
</reference>
<comment type="caution">
    <text evidence="1">The sequence shown here is derived from an EMBL/GenBank/DDBJ whole genome shotgun (WGS) entry which is preliminary data.</text>
</comment>
<sequence>MGQPRKRPRRGLPSSVDDPKGRPAKSDQQEEDDETQSAAQTPTSTAASLEQTDEARLEHALRKYHNNSSAAYTSYHPTELSNQKDKFKQFCIAWKCKTCKLNLVDLADVEKFYKNGDYTGLISNDAKRLTGVKMIPLSRPKMPSGKH</sequence>
<dbReference type="Proteomes" id="UP001060170">
    <property type="component" value="Chromosome 9"/>
</dbReference>
<keyword evidence="2" id="KW-1185">Reference proteome</keyword>
<protein>
    <submittedName>
        <fullName evidence="1">Uncharacterized protein</fullName>
    </submittedName>
</protein>
<reference evidence="1 2" key="3">
    <citation type="journal article" date="2022" name="Microbiol. Spectr.">
        <title>Folding features and dynamics of 3D genome architecture in plant fungal pathogens.</title>
        <authorList>
            <person name="Xia C."/>
        </authorList>
    </citation>
    <scope>NUCLEOTIDE SEQUENCE [LARGE SCALE GENOMIC DNA]</scope>
    <source>
        <strain evidence="1 2">93-210</strain>
    </source>
</reference>
<accession>A0ACC0E987</accession>
<reference evidence="2" key="1">
    <citation type="journal article" date="2018" name="BMC Genomics">
        <title>Genomic insights into host adaptation between the wheat stripe rust pathogen (Puccinia striiformis f. sp. tritici) and the barley stripe rust pathogen (Puccinia striiformis f. sp. hordei).</title>
        <authorList>
            <person name="Xia C."/>
            <person name="Wang M."/>
            <person name="Yin C."/>
            <person name="Cornejo O.E."/>
            <person name="Hulbert S.H."/>
            <person name="Chen X."/>
        </authorList>
    </citation>
    <scope>NUCLEOTIDE SEQUENCE [LARGE SCALE GENOMIC DNA]</scope>
    <source>
        <strain evidence="2">93-210</strain>
    </source>
</reference>